<dbReference type="Pfam" id="PF14581">
    <property type="entry name" value="SseB_C"/>
    <property type="match status" value="1"/>
</dbReference>
<evidence type="ECO:0000313" key="4">
    <source>
        <dbReference type="EMBL" id="EIM57071.1"/>
    </source>
</evidence>
<dbReference type="InterPro" id="IPR009839">
    <property type="entry name" value="SseB_N"/>
</dbReference>
<feature type="domain" description="SseB protein N-terminal" evidence="2">
    <location>
        <begin position="120"/>
        <end position="251"/>
    </location>
</feature>
<dbReference type="AlphaFoldDB" id="I5ATE8"/>
<sequence length="384" mass="42449">MSELRLHRLGREGQNDQRFTMLVEQSTKLQDGGAAAVGNIRGTVRTGDEVYMYLVNGKIAKATVTSLGKDGAVKEELTDERGVIGFGEPGIESIPVHSVLSNVEPQLKADPTKPAENAYLRGLIAEFRELCSKSEFLNLMVGEAAHAHYLVPCAVGEQDAEKGTKISFPSLPSRDNENRAVLPVFTDAGALGRWVSLFEHAQGDQTTTAIAFPDVLSITGADKAGAETIYDGAVINPFGPHTLFLPMDLLRDIYGSPAYQREFVRGENGVSMKEHRDEQGGNNQMLVGKPDDNNETKMIREELKKYISGHEEVKKAWLLEKITPAEEKSYFVIVDVEEELMKETFEGIYHNIERYAVNVSGVDFARYEKIKESLGDILTENQPV</sequence>
<evidence type="ECO:0000259" key="3">
    <source>
        <dbReference type="Pfam" id="PF14581"/>
    </source>
</evidence>
<feature type="domain" description="SseB protein C-terminal" evidence="3">
    <location>
        <begin position="283"/>
        <end position="381"/>
    </location>
</feature>
<evidence type="ECO:0000313" key="5">
    <source>
        <dbReference type="Proteomes" id="UP000005753"/>
    </source>
</evidence>
<dbReference type="OrthoDB" id="2020151at2"/>
<keyword evidence="5" id="KW-1185">Reference proteome</keyword>
<proteinExistence type="predicted"/>
<dbReference type="HOGENOM" id="CLU_696058_0_0_9"/>
<feature type="region of interest" description="Disordered" evidence="1">
    <location>
        <begin position="272"/>
        <end position="292"/>
    </location>
</feature>
<evidence type="ECO:0000259" key="2">
    <source>
        <dbReference type="Pfam" id="PF07179"/>
    </source>
</evidence>
<evidence type="ECO:0000256" key="1">
    <source>
        <dbReference type="SAM" id="MobiDB-lite"/>
    </source>
</evidence>
<dbReference type="Proteomes" id="UP000005753">
    <property type="component" value="Chromosome"/>
</dbReference>
<dbReference type="STRING" id="633697.EubceDRAFT1_1255"/>
<name>I5ATE8_EUBC6</name>
<evidence type="ECO:0008006" key="6">
    <source>
        <dbReference type="Google" id="ProtNLM"/>
    </source>
</evidence>
<dbReference type="eggNOG" id="ENOG5032SN3">
    <property type="taxonomic scope" value="Bacteria"/>
</dbReference>
<dbReference type="Pfam" id="PF07179">
    <property type="entry name" value="SseB"/>
    <property type="match status" value="1"/>
</dbReference>
<reference evidence="4 5" key="2">
    <citation type="submission" date="2012-02" db="EMBL/GenBank/DDBJ databases">
        <title>Improved High-Quality Draft sequence of Eubacterium cellulosolvens 6.</title>
        <authorList>
            <consortium name="US DOE Joint Genome Institute"/>
            <person name="Lucas S."/>
            <person name="Han J."/>
            <person name="Lapidus A."/>
            <person name="Cheng J.-F."/>
            <person name="Goodwin L."/>
            <person name="Pitluck S."/>
            <person name="Peters L."/>
            <person name="Mikhailova N."/>
            <person name="Gu W."/>
            <person name="Detter J.C."/>
            <person name="Han C."/>
            <person name="Tapia R."/>
            <person name="Land M."/>
            <person name="Hauser L."/>
            <person name="Kyrpides N."/>
            <person name="Ivanova N."/>
            <person name="Pagani I."/>
            <person name="Johnson E."/>
            <person name="Mukhopadhyay B."/>
            <person name="Anderson I."/>
            <person name="Woyke T."/>
        </authorList>
    </citation>
    <scope>NUCLEOTIDE SEQUENCE [LARGE SCALE GENOMIC DNA]</scope>
    <source>
        <strain evidence="4 5">6</strain>
    </source>
</reference>
<organism evidence="4 5">
    <name type="scientific">Eubacterium cellulosolvens (strain ATCC 43171 / JCM 9499 / 6)</name>
    <name type="common">Cillobacterium cellulosolvens</name>
    <dbReference type="NCBI Taxonomy" id="633697"/>
    <lineage>
        <taxon>Bacteria</taxon>
        <taxon>Bacillati</taxon>
        <taxon>Bacillota</taxon>
        <taxon>Clostridia</taxon>
        <taxon>Eubacteriales</taxon>
        <taxon>Eubacteriaceae</taxon>
        <taxon>Eubacterium</taxon>
    </lineage>
</organism>
<protein>
    <recommendedName>
        <fullName evidence="6">SseB protein N-terminal domain-containing protein</fullName>
    </recommendedName>
</protein>
<dbReference type="EMBL" id="CM001487">
    <property type="protein sequence ID" value="EIM57071.1"/>
    <property type="molecule type" value="Genomic_DNA"/>
</dbReference>
<gene>
    <name evidence="4" type="ORF">EubceDRAFT1_1255</name>
</gene>
<accession>I5ATE8</accession>
<reference evidence="4 5" key="1">
    <citation type="submission" date="2010-08" db="EMBL/GenBank/DDBJ databases">
        <authorList>
            <consortium name="US DOE Joint Genome Institute (JGI-PGF)"/>
            <person name="Lucas S."/>
            <person name="Copeland A."/>
            <person name="Lapidus A."/>
            <person name="Cheng J.-F."/>
            <person name="Bruce D."/>
            <person name="Goodwin L."/>
            <person name="Pitluck S."/>
            <person name="Land M.L."/>
            <person name="Hauser L."/>
            <person name="Chang Y.-J."/>
            <person name="Anderson I.J."/>
            <person name="Johnson E."/>
            <person name="Mulhopadhyay B."/>
            <person name="Kyrpides N."/>
            <person name="Woyke T.J."/>
        </authorList>
    </citation>
    <scope>NUCLEOTIDE SEQUENCE [LARGE SCALE GENOMIC DNA]</scope>
    <source>
        <strain evidence="4 5">6</strain>
    </source>
</reference>
<dbReference type="InterPro" id="IPR027945">
    <property type="entry name" value="SseB_C"/>
</dbReference>